<proteinExistence type="predicted"/>
<keyword evidence="3" id="KW-1185">Reference proteome</keyword>
<evidence type="ECO:0000313" key="2">
    <source>
        <dbReference type="EMBL" id="NEN24301.1"/>
    </source>
</evidence>
<dbReference type="AlphaFoldDB" id="A0A7K3WTD6"/>
<dbReference type="Pfam" id="PF11751">
    <property type="entry name" value="PorP_SprF"/>
    <property type="match status" value="1"/>
</dbReference>
<reference evidence="2 3" key="1">
    <citation type="submission" date="2020-02" db="EMBL/GenBank/DDBJ databases">
        <title>Out from the shadows clarifying the taxonomy of the family Cryomorphaceae and related taxa by utilizing the GTDB taxonomic framework.</title>
        <authorList>
            <person name="Bowman J.P."/>
        </authorList>
    </citation>
    <scope>NUCLEOTIDE SEQUENCE [LARGE SCALE GENOMIC DNA]</scope>
    <source>
        <strain evidence="2 3">QSSC 1-22</strain>
    </source>
</reference>
<evidence type="ECO:0000313" key="3">
    <source>
        <dbReference type="Proteomes" id="UP000486602"/>
    </source>
</evidence>
<keyword evidence="1" id="KW-0732">Signal</keyword>
<dbReference type="EMBL" id="JAAGVY010000023">
    <property type="protein sequence ID" value="NEN24301.1"/>
    <property type="molecule type" value="Genomic_DNA"/>
</dbReference>
<name>A0A7K3WTD6_9FLAO</name>
<accession>A0A7K3WTD6</accession>
<dbReference type="Proteomes" id="UP000486602">
    <property type="component" value="Unassembled WGS sequence"/>
</dbReference>
<feature type="signal peptide" evidence="1">
    <location>
        <begin position="1"/>
        <end position="23"/>
    </location>
</feature>
<gene>
    <name evidence="2" type="ORF">G3O08_12380</name>
</gene>
<comment type="caution">
    <text evidence="2">The sequence shown here is derived from an EMBL/GenBank/DDBJ whole genome shotgun (WGS) entry which is preliminary data.</text>
</comment>
<dbReference type="InterPro" id="IPR019861">
    <property type="entry name" value="PorP/SprF_Bacteroidetes"/>
</dbReference>
<evidence type="ECO:0000256" key="1">
    <source>
        <dbReference type="SAM" id="SignalP"/>
    </source>
</evidence>
<protein>
    <submittedName>
        <fullName evidence="2">Type IX secretion system membrane protein PorP/SprF</fullName>
    </submittedName>
</protein>
<feature type="chain" id="PRO_5029586296" evidence="1">
    <location>
        <begin position="24"/>
        <end position="298"/>
    </location>
</feature>
<dbReference type="RefSeq" id="WP_163285694.1">
    <property type="nucleotide sequence ID" value="NZ_JAAGVY010000023.1"/>
</dbReference>
<organism evidence="2 3">
    <name type="scientific">Cryomorpha ignava</name>
    <dbReference type="NCBI Taxonomy" id="101383"/>
    <lineage>
        <taxon>Bacteria</taxon>
        <taxon>Pseudomonadati</taxon>
        <taxon>Bacteroidota</taxon>
        <taxon>Flavobacteriia</taxon>
        <taxon>Flavobacteriales</taxon>
        <taxon>Cryomorphaceae</taxon>
        <taxon>Cryomorpha</taxon>
    </lineage>
</organism>
<sequence>MKNSAIRFTILAYSILLCLSANAQDALLMQNINFSEFGYNSAFIADDDATFTVALTNTTGGGIQNTGQINFQGFTQLEKSGLAIGTRVESKYYGLFRTSTMQFETAKKVRLNANSHLFAGFGAGMQFNSLRTNELNEFVNRTDPMLVDNAFPQYRFIFGFGLGYNYLNKLKAGFSMPSFARTESDFNPIYLANVSYRIQAGEVIGIRPEALMFGSNVAPISAEFSAKIDFKNQVWIKAGARTTNTLVGAIGVDTRYITIGYAYNGFLQEFSAIVPAIHNINITFRSGSKNPEKRLQLW</sequence>